<dbReference type="SMART" id="SM00327">
    <property type="entry name" value="VWA"/>
    <property type="match status" value="1"/>
</dbReference>
<feature type="transmembrane region" description="Helical" evidence="1">
    <location>
        <begin position="35"/>
        <end position="52"/>
    </location>
</feature>
<comment type="caution">
    <text evidence="3">The sequence shown here is derived from an EMBL/GenBank/DDBJ whole genome shotgun (WGS) entry which is preliminary data.</text>
</comment>
<dbReference type="InterPro" id="IPR038434">
    <property type="entry name" value="YARHG_sf"/>
</dbReference>
<dbReference type="InterPro" id="IPR002035">
    <property type="entry name" value="VWF_A"/>
</dbReference>
<protein>
    <recommendedName>
        <fullName evidence="2">VWFA domain-containing protein</fullName>
    </recommendedName>
</protein>
<dbReference type="InterPro" id="IPR025582">
    <property type="entry name" value="YARHG_dom"/>
</dbReference>
<dbReference type="Gene3D" id="1.20.58.1690">
    <property type="match status" value="1"/>
</dbReference>
<proteinExistence type="predicted"/>
<dbReference type="Pfam" id="PF13240">
    <property type="entry name" value="Zn_Ribbon_1"/>
    <property type="match status" value="1"/>
</dbReference>
<dbReference type="RefSeq" id="WP_039249448.1">
    <property type="nucleotide sequence ID" value="NZ_JDRX01000007.1"/>
</dbReference>
<organism evidence="3 4">
    <name type="scientific">Clostridium novyi A str. 4570</name>
    <dbReference type="NCBI Taxonomy" id="1444290"/>
    <lineage>
        <taxon>Bacteria</taxon>
        <taxon>Bacillati</taxon>
        <taxon>Bacillota</taxon>
        <taxon>Clostridia</taxon>
        <taxon>Eubacteriales</taxon>
        <taxon>Clostridiaceae</taxon>
        <taxon>Clostridium</taxon>
    </lineage>
</organism>
<dbReference type="Gene3D" id="3.40.50.410">
    <property type="entry name" value="von Willebrand factor, type A domain"/>
    <property type="match status" value="1"/>
</dbReference>
<gene>
    <name evidence="3" type="ORF">Z969_04845</name>
</gene>
<dbReference type="AlphaFoldDB" id="A0AA88ZSY9"/>
<dbReference type="Pfam" id="PF13308">
    <property type="entry name" value="YARHG"/>
    <property type="match status" value="1"/>
</dbReference>
<dbReference type="InterPro" id="IPR036465">
    <property type="entry name" value="vWFA_dom_sf"/>
</dbReference>
<dbReference type="Pfam" id="PF00092">
    <property type="entry name" value="VWA"/>
    <property type="match status" value="1"/>
</dbReference>
<dbReference type="PROSITE" id="PS50234">
    <property type="entry name" value="VWFA"/>
    <property type="match status" value="1"/>
</dbReference>
<feature type="domain" description="VWFA" evidence="2">
    <location>
        <begin position="154"/>
        <end position="325"/>
    </location>
</feature>
<dbReference type="PANTHER" id="PTHR10579:SF43">
    <property type="entry name" value="ZINC FINGER (C3HC4-TYPE RING FINGER) FAMILY PROTEIN"/>
    <property type="match status" value="1"/>
</dbReference>
<evidence type="ECO:0000313" key="4">
    <source>
        <dbReference type="Proteomes" id="UP000030016"/>
    </source>
</evidence>
<dbReference type="CDD" id="cd00198">
    <property type="entry name" value="vWFA"/>
    <property type="match status" value="1"/>
</dbReference>
<keyword evidence="1" id="KW-1133">Transmembrane helix</keyword>
<dbReference type="EMBL" id="JDRX01000007">
    <property type="protein sequence ID" value="KGN02597.1"/>
    <property type="molecule type" value="Genomic_DNA"/>
</dbReference>
<evidence type="ECO:0000313" key="3">
    <source>
        <dbReference type="EMBL" id="KGN02597.1"/>
    </source>
</evidence>
<dbReference type="SMART" id="SM01324">
    <property type="entry name" value="YARHG"/>
    <property type="match status" value="1"/>
</dbReference>
<sequence length="538" mass="60390">MRCKECNTKLTREAKFCPNCGTKVERNKNEKYSKIFAIFSILLMVILAGHFVNKDNASSQTSKLQENATSAKKENTIKNKVVGAAPIPVSIVINQIDNSQFPKIILYASIKDQSGNIIEVSNLKFNLSECISGNGNYQNQIINDVRQASKEPISINLVLDKSGSMMGNKIDKVKVAASSFLRNVNFGIGDKVEITQFDELCVINQNFTNDQAILMNSIDSFNADDGGQTALYDALYTALIETNNQSGPKCVIAFTDGAENCSVNCTAQDVVDLSIKTGIPIFMIGIGGEFDIDELKNIAYKTGGEYFSSDEVQLDKKLADIYNSVYNSQKARYVISYTSKNTNKDLAMREIKLNLDESSGYKGVSQREYVPITEIIDSISKRKHDKYIIPDSSSRALTDSDLEGLSLVELRIARNEIFARRGRGFKDRLLAKWFFSKDWYNAITPKYTPDEFDRKVNVTRLEEENAEKILALEKKICESYIIQDSSTRKLTEWDVMLSKDTLKKARQELISRSGYGSLSDIERYNLDLIDKTISLLSD</sequence>
<dbReference type="InterPro" id="IPR051266">
    <property type="entry name" value="CLCR"/>
</dbReference>
<evidence type="ECO:0000256" key="1">
    <source>
        <dbReference type="SAM" id="Phobius"/>
    </source>
</evidence>
<accession>A0AA88ZSY9</accession>
<keyword evidence="1" id="KW-0472">Membrane</keyword>
<dbReference type="SUPFAM" id="SSF53300">
    <property type="entry name" value="vWA-like"/>
    <property type="match status" value="1"/>
</dbReference>
<dbReference type="InterPro" id="IPR026870">
    <property type="entry name" value="Zinc_ribbon_dom"/>
</dbReference>
<dbReference type="PANTHER" id="PTHR10579">
    <property type="entry name" value="CALCIUM-ACTIVATED CHLORIDE CHANNEL REGULATOR"/>
    <property type="match status" value="1"/>
</dbReference>
<keyword evidence="1" id="KW-0812">Transmembrane</keyword>
<name>A0AA88ZSY9_CLONO</name>
<evidence type="ECO:0000259" key="2">
    <source>
        <dbReference type="PROSITE" id="PS50234"/>
    </source>
</evidence>
<dbReference type="Proteomes" id="UP000030016">
    <property type="component" value="Unassembled WGS sequence"/>
</dbReference>
<reference evidence="3 4" key="1">
    <citation type="submission" date="2014-01" db="EMBL/GenBank/DDBJ databases">
        <title>Plasmidome dynamics in the species complex Clostridium novyi sensu lato converts strains of independent lineages into distinctly different pathogens.</title>
        <authorList>
            <person name="Skarin H."/>
            <person name="Segerman B."/>
        </authorList>
    </citation>
    <scope>NUCLEOTIDE SEQUENCE [LARGE SCALE GENOMIC DNA]</scope>
    <source>
        <strain evidence="3 4">4570</strain>
    </source>
</reference>